<dbReference type="HAMAP" id="MF_00925">
    <property type="entry name" value="OM_assembly_BamE"/>
    <property type="match status" value="1"/>
</dbReference>
<accession>A0A545TBD9</accession>
<evidence type="ECO:0000256" key="5">
    <source>
        <dbReference type="SAM" id="MobiDB-lite"/>
    </source>
</evidence>
<dbReference type="EMBL" id="VHSG01000016">
    <property type="protein sequence ID" value="TQV74525.1"/>
    <property type="molecule type" value="Genomic_DNA"/>
</dbReference>
<comment type="caution">
    <text evidence="7">The sequence shown here is derived from an EMBL/GenBank/DDBJ whole genome shotgun (WGS) entry which is preliminary data.</text>
</comment>
<evidence type="ECO:0000256" key="2">
    <source>
        <dbReference type="ARBA" id="ARBA00023136"/>
    </source>
</evidence>
<reference evidence="7 8" key="1">
    <citation type="submission" date="2019-06" db="EMBL/GenBank/DDBJ databases">
        <title>Whole genome sequence for Cellvibrionaceae sp. R142.</title>
        <authorList>
            <person name="Wang G."/>
        </authorList>
    </citation>
    <scope>NUCLEOTIDE SEQUENCE [LARGE SCALE GENOMIC DNA]</scope>
    <source>
        <strain evidence="7 8">R142</strain>
    </source>
</reference>
<comment type="function">
    <text evidence="4">Part of the outer membrane protein assembly complex, which is involved in assembly and insertion of beta-barrel proteins into the outer membrane.</text>
</comment>
<evidence type="ECO:0000313" key="8">
    <source>
        <dbReference type="Proteomes" id="UP000319732"/>
    </source>
</evidence>
<dbReference type="GO" id="GO:0030674">
    <property type="term" value="F:protein-macromolecule adaptor activity"/>
    <property type="evidence" value="ECO:0007669"/>
    <property type="project" value="TreeGrafter"/>
</dbReference>
<dbReference type="RefSeq" id="WP_142905346.1">
    <property type="nucleotide sequence ID" value="NZ_ML660096.1"/>
</dbReference>
<keyword evidence="8" id="KW-1185">Reference proteome</keyword>
<dbReference type="Gene3D" id="3.30.1450.10">
    <property type="match status" value="1"/>
</dbReference>
<evidence type="ECO:0000256" key="1">
    <source>
        <dbReference type="ARBA" id="ARBA00022729"/>
    </source>
</evidence>
<proteinExistence type="inferred from homology"/>
<dbReference type="InterPro" id="IPR026592">
    <property type="entry name" value="BamE"/>
</dbReference>
<evidence type="ECO:0000259" key="6">
    <source>
        <dbReference type="Pfam" id="PF04355"/>
    </source>
</evidence>
<evidence type="ECO:0000256" key="4">
    <source>
        <dbReference type="HAMAP-Rule" id="MF_00925"/>
    </source>
</evidence>
<keyword evidence="4" id="KW-0449">Lipoprotein</keyword>
<keyword evidence="2 4" id="KW-0472">Membrane</keyword>
<dbReference type="PANTHER" id="PTHR37482:SF1">
    <property type="entry name" value="OUTER MEMBRANE PROTEIN ASSEMBLY FACTOR BAME"/>
    <property type="match status" value="1"/>
</dbReference>
<name>A0A545TBD9_9GAMM</name>
<dbReference type="GO" id="GO:0043165">
    <property type="term" value="P:Gram-negative-bacterium-type cell outer membrane assembly"/>
    <property type="evidence" value="ECO:0007669"/>
    <property type="project" value="UniProtKB-UniRule"/>
</dbReference>
<evidence type="ECO:0000313" key="7">
    <source>
        <dbReference type="EMBL" id="TQV74525.1"/>
    </source>
</evidence>
<sequence length="129" mass="14799">MQKAFRLLAGLFLVTPVLLGTAGCSYFQFPGVYKIDVQQGNIITQEMIDQLKPGMTKRQVRFIMGTPLVADTFHRDRWDYYFSFQDPDGNVTREMVTMHFKDDKLTHFSGDYRPSPATRDQTAGNRQAP</sequence>
<dbReference type="AlphaFoldDB" id="A0A545TBD9"/>
<organism evidence="7 8">
    <name type="scientific">Exilibacterium tricleocarpae</name>
    <dbReference type="NCBI Taxonomy" id="2591008"/>
    <lineage>
        <taxon>Bacteria</taxon>
        <taxon>Pseudomonadati</taxon>
        <taxon>Pseudomonadota</taxon>
        <taxon>Gammaproteobacteria</taxon>
        <taxon>Cellvibrionales</taxon>
        <taxon>Cellvibrionaceae</taxon>
        <taxon>Exilibacterium</taxon>
    </lineage>
</organism>
<dbReference type="GO" id="GO:1990063">
    <property type="term" value="C:Bam protein complex"/>
    <property type="evidence" value="ECO:0007669"/>
    <property type="project" value="TreeGrafter"/>
</dbReference>
<keyword evidence="4" id="KW-0564">Palmitate</keyword>
<comment type="subcellular location">
    <subcellularLocation>
        <location evidence="4">Cell outer membrane</location>
        <topology evidence="4">Lipid-anchor</topology>
    </subcellularLocation>
</comment>
<dbReference type="InterPro" id="IPR037873">
    <property type="entry name" value="BamE-like"/>
</dbReference>
<dbReference type="Pfam" id="PF04355">
    <property type="entry name" value="BamE"/>
    <property type="match status" value="1"/>
</dbReference>
<keyword evidence="1 4" id="KW-0732">Signal</keyword>
<gene>
    <name evidence="4" type="primary">bamE</name>
    <name evidence="7" type="ORF">FKG94_16040</name>
</gene>
<protein>
    <recommendedName>
        <fullName evidence="4">Outer membrane protein assembly factor BamE</fullName>
    </recommendedName>
</protein>
<dbReference type="Proteomes" id="UP000319732">
    <property type="component" value="Unassembled WGS sequence"/>
</dbReference>
<dbReference type="InterPro" id="IPR007450">
    <property type="entry name" value="BamE_dom"/>
</dbReference>
<keyword evidence="3 4" id="KW-0998">Cell outer membrane</keyword>
<dbReference type="GO" id="GO:0051205">
    <property type="term" value="P:protein insertion into membrane"/>
    <property type="evidence" value="ECO:0007669"/>
    <property type="project" value="UniProtKB-UniRule"/>
</dbReference>
<dbReference type="OrthoDB" id="9808250at2"/>
<comment type="similarity">
    <text evidence="4">Belongs to the BamE family.</text>
</comment>
<evidence type="ECO:0000256" key="3">
    <source>
        <dbReference type="ARBA" id="ARBA00023237"/>
    </source>
</evidence>
<dbReference type="PANTHER" id="PTHR37482">
    <property type="entry name" value="OUTER MEMBRANE PROTEIN ASSEMBLY FACTOR BAME"/>
    <property type="match status" value="1"/>
</dbReference>
<feature type="compositionally biased region" description="Polar residues" evidence="5">
    <location>
        <begin position="118"/>
        <end position="129"/>
    </location>
</feature>
<feature type="region of interest" description="Disordered" evidence="5">
    <location>
        <begin position="105"/>
        <end position="129"/>
    </location>
</feature>
<comment type="subunit">
    <text evidence="4">Part of the Bam complex.</text>
</comment>
<feature type="domain" description="Outer membrane protein assembly factor BamE" evidence="6">
    <location>
        <begin position="40"/>
        <end position="109"/>
    </location>
</feature>
<dbReference type="PROSITE" id="PS51257">
    <property type="entry name" value="PROKAR_LIPOPROTEIN"/>
    <property type="match status" value="1"/>
</dbReference>